<gene>
    <name evidence="4" type="ORF">R9Z33_17845</name>
</gene>
<keyword evidence="1" id="KW-0233">DNA recombination</keyword>
<evidence type="ECO:0000259" key="3">
    <source>
        <dbReference type="PROSITE" id="PS51898"/>
    </source>
</evidence>
<evidence type="ECO:0000313" key="5">
    <source>
        <dbReference type="Proteomes" id="UP001305521"/>
    </source>
</evidence>
<proteinExistence type="predicted"/>
<reference evidence="4 5" key="1">
    <citation type="submission" date="2023-11" db="EMBL/GenBank/DDBJ databases">
        <title>Arctic aerobic anoxygenic photoheterotroph Sediminicoccus rosea KRV36 adapts its photosynthesis to long days of polar summer.</title>
        <authorList>
            <person name="Tomasch J."/>
            <person name="Kopejtka K."/>
            <person name="Bily T."/>
            <person name="Gardiner A.T."/>
            <person name="Gardian Z."/>
            <person name="Shivaramu S."/>
            <person name="Koblizek M."/>
            <person name="Engelhardt F."/>
            <person name="Kaftan D."/>
        </authorList>
    </citation>
    <scope>NUCLEOTIDE SEQUENCE [LARGE SCALE GENOMIC DNA]</scope>
    <source>
        <strain evidence="4 5">R-30</strain>
    </source>
</reference>
<dbReference type="Gene3D" id="1.10.443.10">
    <property type="entry name" value="Intergrase catalytic core"/>
    <property type="match status" value="1"/>
</dbReference>
<dbReference type="InterPro" id="IPR011010">
    <property type="entry name" value="DNA_brk_join_enz"/>
</dbReference>
<dbReference type="EMBL" id="CP137852">
    <property type="protein sequence ID" value="WPB83960.1"/>
    <property type="molecule type" value="Genomic_DNA"/>
</dbReference>
<dbReference type="PROSITE" id="PS51898">
    <property type="entry name" value="TYR_RECOMBINASE"/>
    <property type="match status" value="1"/>
</dbReference>
<dbReference type="RefSeq" id="WP_318647916.1">
    <property type="nucleotide sequence ID" value="NZ_CP137852.1"/>
</dbReference>
<keyword evidence="5" id="KW-1185">Reference proteome</keyword>
<accession>A0ABZ0PEA2</accession>
<dbReference type="InterPro" id="IPR002104">
    <property type="entry name" value="Integrase_catalytic"/>
</dbReference>
<feature type="region of interest" description="Disordered" evidence="2">
    <location>
        <begin position="572"/>
        <end position="597"/>
    </location>
</feature>
<dbReference type="InterPro" id="IPR013762">
    <property type="entry name" value="Integrase-like_cat_sf"/>
</dbReference>
<dbReference type="SUPFAM" id="SSF56349">
    <property type="entry name" value="DNA breaking-rejoining enzymes"/>
    <property type="match status" value="1"/>
</dbReference>
<dbReference type="Proteomes" id="UP001305521">
    <property type="component" value="Chromosome"/>
</dbReference>
<sequence length="597" mass="67543">MSSPDIPTAAQALAMIQTWDDKPSDQRRNLRTAVKTYCRLGGSKRPPEIVRLDPARCLPEVDAARASALGISDKSLRNVRSGLRYVLRRCGLLAPVRERNPVDDPRWAELIGQLPARFHPHRLRAFLEFCAARDIVPEAVTNDTLVAYLDRRQAERGGDNNRADVREAARQWNKMAKALPGWPQIELALPPDPDRTLSPPLATYPVSLQREVTEFVDWCRGSGEEFFGEEADVREPMSEASIQTRLTGLRLFLWGAVETGTPAEEMDGLEWLMRSDVRKRSMRWNRERLGGKVTAGLATIADTLPTVAAFLNRPEAERAVLRQALRAYRPKRQKEITERNARLLDRLTDPVARGKLLKLPFKLMERAREIRDGWVSHEGIDHAPKSMEACWLAAVAVAVEIELNLPLRVSDLTQLTLDEELRIQRQRRGSPTAFLRVTANKNDQVVETILDEESAELLQEYVDAFRPLGPHPETRWLFPNRDTAGHARAPQGFSAAIMEELEKELGFHMTVQSFRCFAATVIMEMNPHAIEDVRLILGHAGFAMAERHYRRVNRHAAARRLSAGLRSLRRDTQLQAAAPSFRPPRKDRGMPRLGGRS</sequence>
<evidence type="ECO:0000256" key="2">
    <source>
        <dbReference type="SAM" id="MobiDB-lite"/>
    </source>
</evidence>
<organism evidence="4 5">
    <name type="scientific">Sediminicoccus rosea</name>
    <dbReference type="NCBI Taxonomy" id="1225128"/>
    <lineage>
        <taxon>Bacteria</taxon>
        <taxon>Pseudomonadati</taxon>
        <taxon>Pseudomonadota</taxon>
        <taxon>Alphaproteobacteria</taxon>
        <taxon>Acetobacterales</taxon>
        <taxon>Roseomonadaceae</taxon>
        <taxon>Sediminicoccus</taxon>
    </lineage>
</organism>
<name>A0ABZ0PEA2_9PROT</name>
<feature type="domain" description="Tyr recombinase" evidence="3">
    <location>
        <begin position="370"/>
        <end position="566"/>
    </location>
</feature>
<evidence type="ECO:0000256" key="1">
    <source>
        <dbReference type="ARBA" id="ARBA00023172"/>
    </source>
</evidence>
<protein>
    <recommendedName>
        <fullName evidence="3">Tyr recombinase domain-containing protein</fullName>
    </recommendedName>
</protein>
<evidence type="ECO:0000313" key="4">
    <source>
        <dbReference type="EMBL" id="WPB83960.1"/>
    </source>
</evidence>